<accession>A0A135M020</accession>
<dbReference type="GeneID" id="63710717"/>
<organism evidence="1 2">
    <name type="scientific">Penicillium patulum</name>
    <name type="common">Penicillium griseofulvum</name>
    <dbReference type="NCBI Taxonomy" id="5078"/>
    <lineage>
        <taxon>Eukaryota</taxon>
        <taxon>Fungi</taxon>
        <taxon>Dikarya</taxon>
        <taxon>Ascomycota</taxon>
        <taxon>Pezizomycotina</taxon>
        <taxon>Eurotiomycetes</taxon>
        <taxon>Eurotiomycetidae</taxon>
        <taxon>Eurotiales</taxon>
        <taxon>Aspergillaceae</taxon>
        <taxon>Penicillium</taxon>
    </lineage>
</organism>
<dbReference type="RefSeq" id="XP_040653094.1">
    <property type="nucleotide sequence ID" value="XM_040795417.1"/>
</dbReference>
<dbReference type="AlphaFoldDB" id="A0A135M020"/>
<dbReference type="Proteomes" id="UP000070168">
    <property type="component" value="Unassembled WGS sequence"/>
</dbReference>
<evidence type="ECO:0000313" key="2">
    <source>
        <dbReference type="Proteomes" id="UP000070168"/>
    </source>
</evidence>
<evidence type="ECO:0008006" key="3">
    <source>
        <dbReference type="Google" id="ProtNLM"/>
    </source>
</evidence>
<comment type="caution">
    <text evidence="1">The sequence shown here is derived from an EMBL/GenBank/DDBJ whole genome shotgun (WGS) entry which is preliminary data.</text>
</comment>
<dbReference type="OrthoDB" id="5424209at2759"/>
<dbReference type="STRING" id="5078.A0A135M020"/>
<dbReference type="SUPFAM" id="SSF50494">
    <property type="entry name" value="Trypsin-like serine proteases"/>
    <property type="match status" value="1"/>
</dbReference>
<name>A0A135M020_PENPA</name>
<evidence type="ECO:0000313" key="1">
    <source>
        <dbReference type="EMBL" id="KXG54559.1"/>
    </source>
</evidence>
<proteinExistence type="predicted"/>
<dbReference type="InterPro" id="IPR009003">
    <property type="entry name" value="Peptidase_S1_PA"/>
</dbReference>
<protein>
    <recommendedName>
        <fullName evidence="3">Peptidase S64, Ssy5</fullName>
    </recommendedName>
</protein>
<reference evidence="1 2" key="1">
    <citation type="journal article" date="2016" name="BMC Genomics">
        <title>Genome sequencing and secondary metabolism of the postharvest pathogen Penicillium griseofulvum.</title>
        <authorList>
            <person name="Banani H."/>
            <person name="Marcet-Houben M."/>
            <person name="Ballester A.R."/>
            <person name="Abbruscato P."/>
            <person name="Gonzalez-Candelas L."/>
            <person name="Gabaldon T."/>
            <person name="Spadaro D."/>
        </authorList>
    </citation>
    <scope>NUCLEOTIDE SEQUENCE [LARGE SCALE GENOMIC DNA]</scope>
    <source>
        <strain evidence="1 2">PG3</strain>
    </source>
</reference>
<keyword evidence="2" id="KW-1185">Reference proteome</keyword>
<sequence>MPSKIQQVSQKVEEQAIYILQQLSLELISVQLVGRLSKVNPESEPTFTILTIMPDQPNPDIWYRAVRQIHSVLLRDTPDISVELIEQKLCTGIYCYPVNRTHPIFPKWPSIAQCIVSHCDTREWTALECWRYGTDPTREKNPVTVVVQVLETSTYSFIAVARYINIILGLFDQIDVDVLFRRNTSRPFMGNPPVPVEACAGTILPGVSLGMHECSVGSSTLGGLVQVQLDHQWRTYALTCFHAVWPSENHRDIKRLNEIPDALKAIEHWGFHPLDPRDPTSFPHLSSHILRVDHPSLQDLNSTIDRRRSIVTGMRTQQFLNYENEINKGEDGWLSESAKAKYEAILRRIKATEDACSPFITMRDSGNHVLGYVYAGSGMNRIRNMERLNKQSEKETRLVSIDWALVEINPARLQPQQHGDCISGNRPFPYGNNVQFSGAFGQPITEPFFGLELQKSGRSSQITTGTYSELECVTFTQTKGDDGQTIVVPTWEHKIASNGDGDFAEQGDSGSWVYTISGELVGILKGGDEAHGTGTMMLMPDIFDDIRSVTGATNVRVAPEPVG</sequence>
<dbReference type="EMBL" id="LHQR01000013">
    <property type="protein sequence ID" value="KXG54559.1"/>
    <property type="molecule type" value="Genomic_DNA"/>
</dbReference>
<gene>
    <name evidence="1" type="ORF">PGRI_077030</name>
</gene>